<evidence type="ECO:0000313" key="8">
    <source>
        <dbReference type="EMBL" id="EOO04362.1"/>
    </source>
</evidence>
<evidence type="ECO:0000256" key="2">
    <source>
        <dbReference type="ARBA" id="ARBA00010992"/>
    </source>
</evidence>
<dbReference type="Proteomes" id="UP000014074">
    <property type="component" value="Unassembled WGS sequence"/>
</dbReference>
<dbReference type="EMBL" id="KB932780">
    <property type="protein sequence ID" value="EOO04362.1"/>
    <property type="molecule type" value="Genomic_DNA"/>
</dbReference>
<dbReference type="PROSITE" id="PS50850">
    <property type="entry name" value="MFS"/>
    <property type="match status" value="1"/>
</dbReference>
<evidence type="ECO:0000256" key="4">
    <source>
        <dbReference type="ARBA" id="ARBA00022989"/>
    </source>
</evidence>
<dbReference type="RefSeq" id="XP_007910905.1">
    <property type="nucleotide sequence ID" value="XM_007912714.1"/>
</dbReference>
<dbReference type="PROSITE" id="PS00217">
    <property type="entry name" value="SUGAR_TRANSPORT_2"/>
    <property type="match status" value="1"/>
</dbReference>
<keyword evidence="3 6" id="KW-0812">Transmembrane</keyword>
<gene>
    <name evidence="8" type="ORF">UCRPA7_116</name>
</gene>
<dbReference type="GO" id="GO:0005351">
    <property type="term" value="F:carbohydrate:proton symporter activity"/>
    <property type="evidence" value="ECO:0007669"/>
    <property type="project" value="TreeGrafter"/>
</dbReference>
<dbReference type="HOGENOM" id="CLU_001265_11_0_1"/>
<sequence length="547" mass="60741">MSAHPQTEDKSVAVTDHIDEHGNSDNNVDSNAIGKALAAGEAVQMRSELDDLPIHKAFRIFWRVAALCMLAAFASALEGYQYTLTASIVANKGFIRQMSNGGTKLAAEHVAVWGGMLSTGQFVGVLGLQACIDKLGRKWAMHLTWLALVVSITVESVSSNWVHWTVAKLIAGMGLGMMQATYPVYISELSPTQIRGGLTTAYQFWNVLSHIFSPLALRELSHTDPYNFKAPIYTQWGMLAVMLVINLFVPESPWWLVQKNRIPKAEKVLAFAYKGVKSYNVKEQLSIIVATVERHRLINVEEKSQLKEIFTGINLWRLLIAFWPKAMQQLVGQSLTNNYGTYFFQLAGNSDPFTVTMILALCQLVGVMACALLSDRFGKRWFTIGMFGSAAVAVLCIGIVGCFNYTSKELGSLLVFFGCVSNFGCIGGAGIAYTYVAEIPTQRLRARTGSVALLGSFLLGIMFNYTVPFMLKAWNVRAGFFFGTVGILSCVVGWYILPEMARRTPAEIDEMFQDKIKPRAFRKHVTHVQTYLAEKEERERAGQEKLE</sequence>
<organism evidence="8 9">
    <name type="scientific">Phaeoacremonium minimum (strain UCR-PA7)</name>
    <name type="common">Esca disease fungus</name>
    <name type="synonym">Togninia minima</name>
    <dbReference type="NCBI Taxonomy" id="1286976"/>
    <lineage>
        <taxon>Eukaryota</taxon>
        <taxon>Fungi</taxon>
        <taxon>Dikarya</taxon>
        <taxon>Ascomycota</taxon>
        <taxon>Pezizomycotina</taxon>
        <taxon>Sordariomycetes</taxon>
        <taxon>Sordariomycetidae</taxon>
        <taxon>Togniniales</taxon>
        <taxon>Togniniaceae</taxon>
        <taxon>Phaeoacremonium</taxon>
    </lineage>
</organism>
<dbReference type="KEGG" id="tmn:UCRPA7_116"/>
<dbReference type="OrthoDB" id="2544694at2759"/>
<evidence type="ECO:0000256" key="5">
    <source>
        <dbReference type="ARBA" id="ARBA00023136"/>
    </source>
</evidence>
<feature type="transmembrane region" description="Helical" evidence="6">
    <location>
        <begin position="381"/>
        <end position="406"/>
    </location>
</feature>
<dbReference type="AlphaFoldDB" id="R8BYE7"/>
<dbReference type="InterPro" id="IPR036259">
    <property type="entry name" value="MFS_trans_sf"/>
</dbReference>
<keyword evidence="5 6" id="KW-0472">Membrane</keyword>
<accession>R8BYE7</accession>
<dbReference type="SUPFAM" id="SSF103473">
    <property type="entry name" value="MFS general substrate transporter"/>
    <property type="match status" value="1"/>
</dbReference>
<dbReference type="InterPro" id="IPR005828">
    <property type="entry name" value="MFS_sugar_transport-like"/>
</dbReference>
<feature type="domain" description="Major facilitator superfamily (MFS) profile" evidence="7">
    <location>
        <begin position="67"/>
        <end position="501"/>
    </location>
</feature>
<feature type="transmembrane region" description="Helical" evidence="6">
    <location>
        <begin position="110"/>
        <end position="132"/>
    </location>
</feature>
<comment type="subcellular location">
    <subcellularLocation>
        <location evidence="1">Membrane</location>
        <topology evidence="1">Multi-pass membrane protein</topology>
    </subcellularLocation>
</comment>
<dbReference type="InterPro" id="IPR020846">
    <property type="entry name" value="MFS_dom"/>
</dbReference>
<dbReference type="eggNOG" id="KOG0254">
    <property type="taxonomic scope" value="Eukaryota"/>
</dbReference>
<protein>
    <recommendedName>
        <fullName evidence="7">Major facilitator superfamily (MFS) profile domain-containing protein</fullName>
    </recommendedName>
</protein>
<name>R8BYE7_PHAM7</name>
<feature type="transmembrane region" description="Helical" evidence="6">
    <location>
        <begin position="230"/>
        <end position="249"/>
    </location>
</feature>
<keyword evidence="9" id="KW-1185">Reference proteome</keyword>
<dbReference type="GeneID" id="19321283"/>
<dbReference type="InterPro" id="IPR050360">
    <property type="entry name" value="MFS_Sugar_Transporters"/>
</dbReference>
<dbReference type="Gene3D" id="1.20.1250.20">
    <property type="entry name" value="MFS general substrate transporter like domains"/>
    <property type="match status" value="1"/>
</dbReference>
<evidence type="ECO:0000259" key="7">
    <source>
        <dbReference type="PROSITE" id="PS50850"/>
    </source>
</evidence>
<feature type="transmembrane region" description="Helical" evidence="6">
    <location>
        <begin position="448"/>
        <end position="467"/>
    </location>
</feature>
<feature type="transmembrane region" description="Helical" evidence="6">
    <location>
        <begin position="479"/>
        <end position="497"/>
    </location>
</feature>
<feature type="transmembrane region" description="Helical" evidence="6">
    <location>
        <begin position="60"/>
        <end position="77"/>
    </location>
</feature>
<reference evidence="9" key="1">
    <citation type="journal article" date="2013" name="Genome Announc.">
        <title>Draft genome sequence of the ascomycete Phaeoacremonium aleophilum strain UCR-PA7, a causal agent of the esca disease complex in grapevines.</title>
        <authorList>
            <person name="Blanco-Ulate B."/>
            <person name="Rolshausen P."/>
            <person name="Cantu D."/>
        </authorList>
    </citation>
    <scope>NUCLEOTIDE SEQUENCE [LARGE SCALE GENOMIC DNA]</scope>
    <source>
        <strain evidence="9">UCR-PA7</strain>
    </source>
</reference>
<dbReference type="Pfam" id="PF00083">
    <property type="entry name" value="Sugar_tr"/>
    <property type="match status" value="1"/>
</dbReference>
<feature type="transmembrane region" description="Helical" evidence="6">
    <location>
        <begin position="353"/>
        <end position="374"/>
    </location>
</feature>
<proteinExistence type="inferred from homology"/>
<dbReference type="InterPro" id="IPR005829">
    <property type="entry name" value="Sugar_transporter_CS"/>
</dbReference>
<dbReference type="PANTHER" id="PTHR48022:SF2">
    <property type="entry name" value="PLASTIDIC GLUCOSE TRANSPORTER 4"/>
    <property type="match status" value="1"/>
</dbReference>
<feature type="transmembrane region" description="Helical" evidence="6">
    <location>
        <begin position="412"/>
        <end position="436"/>
    </location>
</feature>
<comment type="similarity">
    <text evidence="2">Belongs to the major facilitator superfamily. Sugar transporter (TC 2.A.1.1) family.</text>
</comment>
<evidence type="ECO:0000256" key="3">
    <source>
        <dbReference type="ARBA" id="ARBA00022692"/>
    </source>
</evidence>
<feature type="transmembrane region" description="Helical" evidence="6">
    <location>
        <begin position="139"/>
        <end position="158"/>
    </location>
</feature>
<evidence type="ECO:0000256" key="6">
    <source>
        <dbReference type="SAM" id="Phobius"/>
    </source>
</evidence>
<dbReference type="GO" id="GO:0016020">
    <property type="term" value="C:membrane"/>
    <property type="evidence" value="ECO:0007669"/>
    <property type="project" value="UniProtKB-SubCell"/>
</dbReference>
<evidence type="ECO:0000313" key="9">
    <source>
        <dbReference type="Proteomes" id="UP000014074"/>
    </source>
</evidence>
<evidence type="ECO:0000256" key="1">
    <source>
        <dbReference type="ARBA" id="ARBA00004141"/>
    </source>
</evidence>
<keyword evidence="4 6" id="KW-1133">Transmembrane helix</keyword>
<dbReference type="PANTHER" id="PTHR48022">
    <property type="entry name" value="PLASTIDIC GLUCOSE TRANSPORTER 4"/>
    <property type="match status" value="1"/>
</dbReference>